<protein>
    <submittedName>
        <fullName evidence="2">Uncharacterized protein</fullName>
    </submittedName>
</protein>
<dbReference type="Proteomes" id="UP000094828">
    <property type="component" value="Unassembled WGS sequence"/>
</dbReference>
<comment type="caution">
    <text evidence="2">The sequence shown here is derived from an EMBL/GenBank/DDBJ whole genome shotgun (WGS) entry which is preliminary data.</text>
</comment>
<gene>
    <name evidence="2" type="ORF">A6X21_01935</name>
</gene>
<accession>A0A1C3ETE1</accession>
<dbReference type="AlphaFoldDB" id="A0A1C3ETE1"/>
<keyword evidence="1" id="KW-0812">Transmembrane</keyword>
<name>A0A1C3ETE1_9PLAN</name>
<reference evidence="2 3" key="1">
    <citation type="submission" date="2016-05" db="EMBL/GenBank/DDBJ databases">
        <title>Genomic and physiological characterization of Planctopirus sp. isolated from fresh water lake.</title>
        <authorList>
            <person name="Subhash Y."/>
            <person name="Ramana C."/>
        </authorList>
    </citation>
    <scope>NUCLEOTIDE SEQUENCE [LARGE SCALE GENOMIC DNA]</scope>
    <source>
        <strain evidence="2 3">JC280</strain>
    </source>
</reference>
<evidence type="ECO:0000313" key="3">
    <source>
        <dbReference type="Proteomes" id="UP000094828"/>
    </source>
</evidence>
<organism evidence="2 3">
    <name type="scientific">Planctopirus hydrillae</name>
    <dbReference type="NCBI Taxonomy" id="1841610"/>
    <lineage>
        <taxon>Bacteria</taxon>
        <taxon>Pseudomonadati</taxon>
        <taxon>Planctomycetota</taxon>
        <taxon>Planctomycetia</taxon>
        <taxon>Planctomycetales</taxon>
        <taxon>Planctomycetaceae</taxon>
        <taxon>Planctopirus</taxon>
    </lineage>
</organism>
<feature type="transmembrane region" description="Helical" evidence="1">
    <location>
        <begin position="6"/>
        <end position="26"/>
    </location>
</feature>
<evidence type="ECO:0000256" key="1">
    <source>
        <dbReference type="SAM" id="Phobius"/>
    </source>
</evidence>
<dbReference type="STRING" id="1841610.A6X21_01935"/>
<keyword evidence="1" id="KW-0472">Membrane</keyword>
<keyword evidence="3" id="KW-1185">Reference proteome</keyword>
<sequence>MTVNRHAILTLILLIMVTLITVPMIFCASKGIWSRRDIDRYLAMRSWASPVMIALDSGRLRPGSSVKELLEIEPCVWQEEYGKCVIYHYTPKGSYDGLTVVTWNQKLTAASAGSCTWDWDFFDTTPAWIIEKISLINESRELQQRMPDYKKHFQEHEAKLLNELSETSIE</sequence>
<evidence type="ECO:0000313" key="2">
    <source>
        <dbReference type="EMBL" id="ODA36469.1"/>
    </source>
</evidence>
<keyword evidence="1" id="KW-1133">Transmembrane helix</keyword>
<dbReference type="EMBL" id="LYDR01000020">
    <property type="protein sequence ID" value="ODA36469.1"/>
    <property type="molecule type" value="Genomic_DNA"/>
</dbReference>
<proteinExistence type="predicted"/>